<dbReference type="EMBL" id="JAAXCZ010000013">
    <property type="protein sequence ID" value="MBC2383815.1"/>
    <property type="molecule type" value="Genomic_DNA"/>
</dbReference>
<gene>
    <name evidence="2" type="ORF">HF209_23000</name>
</gene>
<proteinExistence type="predicted"/>
<accession>A0ABR6TDH0</accession>
<evidence type="ECO:0000313" key="3">
    <source>
        <dbReference type="Proteomes" id="UP000534677"/>
    </source>
</evidence>
<comment type="caution">
    <text evidence="2">The sequence shown here is derived from an EMBL/GenBank/DDBJ whole genome shotgun (WGS) entry which is preliminary data.</text>
</comment>
<keyword evidence="3" id="KW-1185">Reference proteome</keyword>
<evidence type="ECO:0000313" key="2">
    <source>
        <dbReference type="EMBL" id="MBC2383815.1"/>
    </source>
</evidence>
<keyword evidence="1" id="KW-0472">Membrane</keyword>
<keyword evidence="1" id="KW-0812">Transmembrane</keyword>
<keyword evidence="1" id="KW-1133">Transmembrane helix</keyword>
<feature type="transmembrane region" description="Helical" evidence="1">
    <location>
        <begin position="33"/>
        <end position="56"/>
    </location>
</feature>
<sequence length="59" mass="6246">MEFVLKSFGLLLVVVGGLIGATSEFSLGDTERVLTYVGMGLMCFGLVTVLISATFARSK</sequence>
<dbReference type="Proteomes" id="UP000534677">
    <property type="component" value="Unassembled WGS sequence"/>
</dbReference>
<protein>
    <recommendedName>
        <fullName evidence="4">DUF1328 domain-containing protein</fullName>
    </recommendedName>
</protein>
<organism evidence="2 3">
    <name type="scientific">Pseudomonas cremoris</name>
    <dbReference type="NCBI Taxonomy" id="2724178"/>
    <lineage>
        <taxon>Bacteria</taxon>
        <taxon>Pseudomonadati</taxon>
        <taxon>Pseudomonadota</taxon>
        <taxon>Gammaproteobacteria</taxon>
        <taxon>Pseudomonadales</taxon>
        <taxon>Pseudomonadaceae</taxon>
        <taxon>Pseudomonas</taxon>
    </lineage>
</organism>
<dbReference type="RefSeq" id="WP_042933215.1">
    <property type="nucleotide sequence ID" value="NZ_JAAXCZ010000013.1"/>
</dbReference>
<evidence type="ECO:0008006" key="4">
    <source>
        <dbReference type="Google" id="ProtNLM"/>
    </source>
</evidence>
<evidence type="ECO:0000256" key="1">
    <source>
        <dbReference type="SAM" id="Phobius"/>
    </source>
</evidence>
<name>A0ABR6TDH0_9PSED</name>
<reference evidence="2 3" key="1">
    <citation type="submission" date="2020-04" db="EMBL/GenBank/DDBJ databases">
        <title>Pseudomonas crami sp. nov., a novel proteolytic bacterial species isolated from cream.</title>
        <authorList>
            <person name="Hofmann K."/>
            <person name="Woller A."/>
            <person name="Huptas C."/>
            <person name="Wenning M."/>
            <person name="Scherer S."/>
            <person name="Doll E.V."/>
        </authorList>
    </citation>
    <scope>NUCLEOTIDE SEQUENCE [LARGE SCALE GENOMIC DNA]</scope>
    <source>
        <strain evidence="2 3">WS 5096</strain>
    </source>
</reference>